<evidence type="ECO:0000313" key="3">
    <source>
        <dbReference type="Proteomes" id="UP001198242"/>
    </source>
</evidence>
<protein>
    <submittedName>
        <fullName evidence="2">Acyl carrier protein</fullName>
    </submittedName>
</protein>
<keyword evidence="3" id="KW-1185">Reference proteome</keyword>
<feature type="domain" description="Carrier" evidence="1">
    <location>
        <begin position="2"/>
        <end position="80"/>
    </location>
</feature>
<reference evidence="2 3" key="1">
    <citation type="submission" date="2021-10" db="EMBL/GenBank/DDBJ databases">
        <title>Anaerobic single-cell dispensing facilitates the cultivation of human gut bacteria.</title>
        <authorList>
            <person name="Afrizal A."/>
        </authorList>
    </citation>
    <scope>NUCLEOTIDE SEQUENCE [LARGE SCALE GENOMIC DNA]</scope>
    <source>
        <strain evidence="2 3">CLA-AA-H232</strain>
    </source>
</reference>
<dbReference type="PROSITE" id="PS50075">
    <property type="entry name" value="CARRIER"/>
    <property type="match status" value="1"/>
</dbReference>
<dbReference type="InterPro" id="IPR009081">
    <property type="entry name" value="PP-bd_ACP"/>
</dbReference>
<dbReference type="Pfam" id="PF00550">
    <property type="entry name" value="PP-binding"/>
    <property type="match status" value="1"/>
</dbReference>
<dbReference type="AlphaFoldDB" id="A0AAE3DWK1"/>
<dbReference type="Proteomes" id="UP001198242">
    <property type="component" value="Unassembled WGS sequence"/>
</dbReference>
<dbReference type="EMBL" id="JAJEQM010000001">
    <property type="protein sequence ID" value="MCC2209220.1"/>
    <property type="molecule type" value="Genomic_DNA"/>
</dbReference>
<dbReference type="InterPro" id="IPR036736">
    <property type="entry name" value="ACP-like_sf"/>
</dbReference>
<organism evidence="2 3">
    <name type="scientific">Hominilimicola fabiformis</name>
    <dbReference type="NCBI Taxonomy" id="2885356"/>
    <lineage>
        <taxon>Bacteria</taxon>
        <taxon>Bacillati</taxon>
        <taxon>Bacillota</taxon>
        <taxon>Clostridia</taxon>
        <taxon>Eubacteriales</taxon>
        <taxon>Oscillospiraceae</taxon>
        <taxon>Hominilimicola</taxon>
    </lineage>
</organism>
<accession>A0AAE3DWK1</accession>
<comment type="caution">
    <text evidence="2">The sequence shown here is derived from an EMBL/GenBank/DDBJ whole genome shotgun (WGS) entry which is preliminary data.</text>
</comment>
<dbReference type="RefSeq" id="WP_022229447.1">
    <property type="nucleotide sequence ID" value="NZ_JAJEQM010000001.1"/>
</dbReference>
<dbReference type="Gene3D" id="1.10.1200.10">
    <property type="entry name" value="ACP-like"/>
    <property type="match status" value="1"/>
</dbReference>
<dbReference type="SUPFAM" id="SSF47336">
    <property type="entry name" value="ACP-like"/>
    <property type="match status" value="1"/>
</dbReference>
<gene>
    <name evidence="2" type="ORF">LKE05_00180</name>
</gene>
<evidence type="ECO:0000313" key="2">
    <source>
        <dbReference type="EMBL" id="MCC2209220.1"/>
    </source>
</evidence>
<proteinExistence type="predicted"/>
<evidence type="ECO:0000259" key="1">
    <source>
        <dbReference type="PROSITE" id="PS50075"/>
    </source>
</evidence>
<name>A0AAE3DWK1_9FIRM</name>
<sequence length="81" mass="9543">MEEIKEKLRAFIQEKFEIDDDPDFTDDVHLFNEGFVDSFGAVEIIHFIEQTYNIEITQKDITLYPMNTIEEIAEVVENKLS</sequence>